<dbReference type="RefSeq" id="WP_190955690.1">
    <property type="nucleotide sequence ID" value="NZ_JACJTU010000011.1"/>
</dbReference>
<name>A0ABR8K884_9NOSO</name>
<accession>A0ABR8K884</accession>
<reference evidence="1 2" key="1">
    <citation type="journal article" date="2020" name="ISME J.">
        <title>Comparative genomics reveals insights into cyanobacterial evolution and habitat adaptation.</title>
        <authorList>
            <person name="Chen M.Y."/>
            <person name="Teng W.K."/>
            <person name="Zhao L."/>
            <person name="Hu C.X."/>
            <person name="Zhou Y.K."/>
            <person name="Han B.P."/>
            <person name="Song L.R."/>
            <person name="Shu W.S."/>
        </authorList>
    </citation>
    <scope>NUCLEOTIDE SEQUENCE [LARGE SCALE GENOMIC DNA]</scope>
    <source>
        <strain evidence="1 2">FACHB-159</strain>
    </source>
</reference>
<protein>
    <submittedName>
        <fullName evidence="1">Uncharacterized protein</fullName>
    </submittedName>
</protein>
<keyword evidence="2" id="KW-1185">Reference proteome</keyword>
<evidence type="ECO:0000313" key="2">
    <source>
        <dbReference type="Proteomes" id="UP000637383"/>
    </source>
</evidence>
<sequence>MTENLSSSETELIISQTQNQWRDVSGTPLDLEQATIAIRALYKFAGLAQPEIRFFESPAAAREQVEQEHMQSDCLLPELWDVLRDDLWRSLYNSLGSLQNQLTHSLRNPLSQALEGSFQTLMLNALSEVLEDFVAECLLPEWGICWAAPAFLTNNKKSIYMT</sequence>
<comment type="caution">
    <text evidence="1">The sequence shown here is derived from an EMBL/GenBank/DDBJ whole genome shotgun (WGS) entry which is preliminary data.</text>
</comment>
<dbReference type="EMBL" id="JACJTU010000011">
    <property type="protein sequence ID" value="MBD2735016.1"/>
    <property type="molecule type" value="Genomic_DNA"/>
</dbReference>
<proteinExistence type="predicted"/>
<gene>
    <name evidence="1" type="ORF">H6H03_14130</name>
</gene>
<organism evidence="1 2">
    <name type="scientific">Nostoc paludosum FACHB-159</name>
    <dbReference type="NCBI Taxonomy" id="2692908"/>
    <lineage>
        <taxon>Bacteria</taxon>
        <taxon>Bacillati</taxon>
        <taxon>Cyanobacteriota</taxon>
        <taxon>Cyanophyceae</taxon>
        <taxon>Nostocales</taxon>
        <taxon>Nostocaceae</taxon>
        <taxon>Nostoc</taxon>
    </lineage>
</organism>
<dbReference type="Proteomes" id="UP000637383">
    <property type="component" value="Unassembled WGS sequence"/>
</dbReference>
<evidence type="ECO:0000313" key="1">
    <source>
        <dbReference type="EMBL" id="MBD2735016.1"/>
    </source>
</evidence>